<feature type="transmembrane region" description="Helical" evidence="8">
    <location>
        <begin position="164"/>
        <end position="189"/>
    </location>
</feature>
<dbReference type="Gene3D" id="1.20.1530.20">
    <property type="match status" value="1"/>
</dbReference>
<dbReference type="InterPro" id="IPR038770">
    <property type="entry name" value="Na+/solute_symporter_sf"/>
</dbReference>
<dbReference type="InterPro" id="IPR006153">
    <property type="entry name" value="Cation/H_exchanger_TM"/>
</dbReference>
<proteinExistence type="predicted"/>
<feature type="transmembrane region" description="Helical" evidence="8">
    <location>
        <begin position="351"/>
        <end position="370"/>
    </location>
</feature>
<dbReference type="Proteomes" id="UP000057820">
    <property type="component" value="Chromosome 1"/>
</dbReference>
<evidence type="ECO:0000256" key="2">
    <source>
        <dbReference type="ARBA" id="ARBA00022448"/>
    </source>
</evidence>
<keyword evidence="3 8" id="KW-0812">Transmembrane</keyword>
<reference evidence="11" key="1">
    <citation type="submission" date="2015-03" db="EMBL/GenBank/DDBJ databases">
        <authorList>
            <consortium name="Pathogen Informatics"/>
        </authorList>
    </citation>
    <scope>NUCLEOTIDE SEQUENCE [LARGE SCALE GENOMIC DNA]</scope>
    <source>
        <strain evidence="11">NCTC11134</strain>
    </source>
</reference>
<dbReference type="PANTHER" id="PTHR32468:SF0">
    <property type="entry name" value="K(+)_H(+) ANTIPORTER 1"/>
    <property type="match status" value="1"/>
</dbReference>
<dbReference type="KEGG" id="nfr:ERS450000_00769"/>
<dbReference type="InterPro" id="IPR050794">
    <property type="entry name" value="CPA2_transporter"/>
</dbReference>
<feature type="transmembrane region" description="Helical" evidence="8">
    <location>
        <begin position="258"/>
        <end position="274"/>
    </location>
</feature>
<evidence type="ECO:0000313" key="10">
    <source>
        <dbReference type="EMBL" id="CRY74597.1"/>
    </source>
</evidence>
<evidence type="ECO:0000256" key="4">
    <source>
        <dbReference type="ARBA" id="ARBA00022989"/>
    </source>
</evidence>
<feature type="transmembrane region" description="Helical" evidence="8">
    <location>
        <begin position="35"/>
        <end position="54"/>
    </location>
</feature>
<feature type="transmembrane region" description="Helical" evidence="8">
    <location>
        <begin position="98"/>
        <end position="120"/>
    </location>
</feature>
<feature type="transmembrane region" description="Helical" evidence="8">
    <location>
        <begin position="132"/>
        <end position="152"/>
    </location>
</feature>
<evidence type="ECO:0000256" key="8">
    <source>
        <dbReference type="SAM" id="Phobius"/>
    </source>
</evidence>
<dbReference type="EMBL" id="LN868938">
    <property type="protein sequence ID" value="CRY74597.1"/>
    <property type="molecule type" value="Genomic_DNA"/>
</dbReference>
<name>A0A0H5NHH2_NOCFR</name>
<evidence type="ECO:0000256" key="7">
    <source>
        <dbReference type="SAM" id="MobiDB-lite"/>
    </source>
</evidence>
<protein>
    <submittedName>
        <fullName evidence="10">K(+)/H(+) antiporter</fullName>
    </submittedName>
</protein>
<feature type="region of interest" description="Disordered" evidence="7">
    <location>
        <begin position="414"/>
        <end position="437"/>
    </location>
</feature>
<evidence type="ECO:0000256" key="5">
    <source>
        <dbReference type="ARBA" id="ARBA00023065"/>
    </source>
</evidence>
<feature type="transmembrane region" description="Helical" evidence="8">
    <location>
        <begin position="321"/>
        <end position="339"/>
    </location>
</feature>
<dbReference type="PANTHER" id="PTHR32468">
    <property type="entry name" value="CATION/H + ANTIPORTER"/>
    <property type="match status" value="1"/>
</dbReference>
<keyword evidence="2" id="KW-0813">Transport</keyword>
<feature type="transmembrane region" description="Helical" evidence="8">
    <location>
        <begin position="236"/>
        <end position="252"/>
    </location>
</feature>
<evidence type="ECO:0000256" key="6">
    <source>
        <dbReference type="ARBA" id="ARBA00023136"/>
    </source>
</evidence>
<evidence type="ECO:0000313" key="11">
    <source>
        <dbReference type="Proteomes" id="UP000057820"/>
    </source>
</evidence>
<gene>
    <name evidence="10" type="primary">kefC_1</name>
    <name evidence="10" type="ORF">ERS450000_00769</name>
</gene>
<comment type="subcellular location">
    <subcellularLocation>
        <location evidence="1">Membrane</location>
        <topology evidence="1">Multi-pass membrane protein</topology>
    </subcellularLocation>
</comment>
<feature type="transmembrane region" description="Helical" evidence="8">
    <location>
        <begin position="295"/>
        <end position="315"/>
    </location>
</feature>
<feature type="transmembrane region" description="Helical" evidence="8">
    <location>
        <begin position="195"/>
        <end position="215"/>
    </location>
</feature>
<feature type="domain" description="Cation/H+ exchanger transmembrane" evidence="9">
    <location>
        <begin position="17"/>
        <end position="402"/>
    </location>
</feature>
<dbReference type="GO" id="GO:1902600">
    <property type="term" value="P:proton transmembrane transport"/>
    <property type="evidence" value="ECO:0007669"/>
    <property type="project" value="InterPro"/>
</dbReference>
<dbReference type="GO" id="GO:0015297">
    <property type="term" value="F:antiporter activity"/>
    <property type="evidence" value="ECO:0007669"/>
    <property type="project" value="InterPro"/>
</dbReference>
<evidence type="ECO:0000259" key="9">
    <source>
        <dbReference type="Pfam" id="PF00999"/>
    </source>
</evidence>
<dbReference type="Pfam" id="PF00999">
    <property type="entry name" value="Na_H_Exchanger"/>
    <property type="match status" value="1"/>
</dbReference>
<feature type="transmembrane region" description="Helical" evidence="8">
    <location>
        <begin position="66"/>
        <end position="86"/>
    </location>
</feature>
<feature type="transmembrane region" description="Helical" evidence="8">
    <location>
        <begin position="6"/>
        <end position="23"/>
    </location>
</feature>
<dbReference type="AlphaFoldDB" id="A0A0H5NHH2"/>
<evidence type="ECO:0000256" key="1">
    <source>
        <dbReference type="ARBA" id="ARBA00004141"/>
    </source>
</evidence>
<feature type="compositionally biased region" description="Low complexity" evidence="7">
    <location>
        <begin position="418"/>
        <end position="437"/>
    </location>
</feature>
<keyword evidence="5" id="KW-0406">Ion transport</keyword>
<sequence length="437" mass="45079">MAPHMVLHLSAALVVIVVVARLLGRVAERLQQPPVIGEIAAGILLGPTVFGGELTRVLFPADIRPALQTLATVGVVLFMFLVGLELNGDLLRGRRRTACGVALSSIVVPFGLGALLALSLAERYPSAHRVGFVLFLGTAMSVTAFPVLARILTDRKLLATPVGAVAVAVAAVDDVIAWSLLAVVAVVAGGAAEPWRLVLVVPFVLLVIVGLRPLLARWGAWTDRRSRGRLGVGARYGAAASVVVAGGLALSASATEWMGLHLIFGAFLFGAAMPREHGIQLRAWVVSRVRGVSSVLLPVFFVVAGLAVDLSALGGAALGDLALILLTAVGGKGIGAYLGARANRIAPRDSAALAILINTRGLTELIALTVGVELGVLDTDLYSLMVVMALVTTAMAGILLPLVYPASAGRAERPPEHAVAADSGAAPDSAARSRGRQ</sequence>
<dbReference type="GO" id="GO:0016020">
    <property type="term" value="C:membrane"/>
    <property type="evidence" value="ECO:0007669"/>
    <property type="project" value="UniProtKB-SubCell"/>
</dbReference>
<dbReference type="RefSeq" id="WP_076573413.1">
    <property type="nucleotide sequence ID" value="NZ_CP031418.1"/>
</dbReference>
<organism evidence="10 11">
    <name type="scientific">Nocardia farcinica</name>
    <dbReference type="NCBI Taxonomy" id="37329"/>
    <lineage>
        <taxon>Bacteria</taxon>
        <taxon>Bacillati</taxon>
        <taxon>Actinomycetota</taxon>
        <taxon>Actinomycetes</taxon>
        <taxon>Mycobacteriales</taxon>
        <taxon>Nocardiaceae</taxon>
        <taxon>Nocardia</taxon>
    </lineage>
</organism>
<keyword evidence="6 8" id="KW-0472">Membrane</keyword>
<accession>A0A0H5NHH2</accession>
<feature type="transmembrane region" description="Helical" evidence="8">
    <location>
        <begin position="382"/>
        <end position="404"/>
    </location>
</feature>
<evidence type="ECO:0000256" key="3">
    <source>
        <dbReference type="ARBA" id="ARBA00022692"/>
    </source>
</evidence>
<keyword evidence="4 8" id="KW-1133">Transmembrane helix</keyword>